<protein>
    <submittedName>
        <fullName evidence="1">CYR61</fullName>
    </submittedName>
</protein>
<keyword evidence="2" id="KW-1185">Reference proteome</keyword>
<sequence length="279" mass="31235">MHFINDDHDISYCSKGITNINVNNAYDDYSITFTDDKQNNYSTNEKRQLPPRTINTRMINLAPPQIATKTVATLSSTTLTTNPPIKTLAKCYTDMDTSYCPDSCPDGQYCDGTECVLKSDCNCKIDGTIVESETFVNIKGRDCDECWCSNGTIECYPFTCLSSCQLVRTCQYKGRQYTTGQRWADGCDFDCTCIDGISGQYTCAERCPRYPQIPLNCVLVQDIRDPCCTIPSCSTVAPTPIPTFSHNTQQFDNIKSSSTITRTETSDQNVYNSGQEKRK</sequence>
<evidence type="ECO:0000313" key="1">
    <source>
        <dbReference type="EMBL" id="CAG2237951.1"/>
    </source>
</evidence>
<dbReference type="EMBL" id="CAJPWZ010002409">
    <property type="protein sequence ID" value="CAG2237951.1"/>
    <property type="molecule type" value="Genomic_DNA"/>
</dbReference>
<reference evidence="1" key="1">
    <citation type="submission" date="2021-03" db="EMBL/GenBank/DDBJ databases">
        <authorList>
            <person name="Bekaert M."/>
        </authorList>
    </citation>
    <scope>NUCLEOTIDE SEQUENCE</scope>
</reference>
<comment type="caution">
    <text evidence="1">The sequence shown here is derived from an EMBL/GenBank/DDBJ whole genome shotgun (WGS) entry which is preliminary data.</text>
</comment>
<gene>
    <name evidence="1" type="ORF">MEDL_50398</name>
</gene>
<evidence type="ECO:0000313" key="2">
    <source>
        <dbReference type="Proteomes" id="UP000683360"/>
    </source>
</evidence>
<dbReference type="Proteomes" id="UP000683360">
    <property type="component" value="Unassembled WGS sequence"/>
</dbReference>
<dbReference type="AlphaFoldDB" id="A0A8S3TVJ9"/>
<organism evidence="1 2">
    <name type="scientific">Mytilus edulis</name>
    <name type="common">Blue mussel</name>
    <dbReference type="NCBI Taxonomy" id="6550"/>
    <lineage>
        <taxon>Eukaryota</taxon>
        <taxon>Metazoa</taxon>
        <taxon>Spiralia</taxon>
        <taxon>Lophotrochozoa</taxon>
        <taxon>Mollusca</taxon>
        <taxon>Bivalvia</taxon>
        <taxon>Autobranchia</taxon>
        <taxon>Pteriomorphia</taxon>
        <taxon>Mytilida</taxon>
        <taxon>Mytiloidea</taxon>
        <taxon>Mytilidae</taxon>
        <taxon>Mytilinae</taxon>
        <taxon>Mytilus</taxon>
    </lineage>
</organism>
<name>A0A8S3TVJ9_MYTED</name>
<dbReference type="OrthoDB" id="6135236at2759"/>
<accession>A0A8S3TVJ9</accession>
<proteinExistence type="predicted"/>